<proteinExistence type="predicted"/>
<dbReference type="Proteomes" id="UP000032221">
    <property type="component" value="Unassembled WGS sequence"/>
</dbReference>
<dbReference type="AlphaFoldDB" id="A0A0D1LMP1"/>
<accession>A0A0D1LMP1</accession>
<name>A0A0D1LMP1_9MYCO</name>
<evidence type="ECO:0000313" key="1">
    <source>
        <dbReference type="EMBL" id="KIU17136.1"/>
    </source>
</evidence>
<comment type="caution">
    <text evidence="1">The sequence shown here is derived from an EMBL/GenBank/DDBJ whole genome shotgun (WGS) entry which is preliminary data.</text>
</comment>
<dbReference type="PATRIC" id="fig|280871.6.peg.2113"/>
<dbReference type="EMBL" id="JXST01000011">
    <property type="protein sequence ID" value="KIU17136.1"/>
    <property type="molecule type" value="Genomic_DNA"/>
</dbReference>
<organism evidence="1 2">
    <name type="scientific">Mycolicibacterium llatzerense</name>
    <dbReference type="NCBI Taxonomy" id="280871"/>
    <lineage>
        <taxon>Bacteria</taxon>
        <taxon>Bacillati</taxon>
        <taxon>Actinomycetota</taxon>
        <taxon>Actinomycetes</taxon>
        <taxon>Mycobacteriales</taxon>
        <taxon>Mycobacteriaceae</taxon>
        <taxon>Mycolicibacterium</taxon>
    </lineage>
</organism>
<sequence length="194" mass="21690">MPLHRKHPTVDGLERLDQAVGRVARRHQPGAQRCDALVVRRRHDDPARVMCGVDSAICCQGNRVPTEQLAGRHAPVRDFAWYQVDLEIATPKYVQYLRSTTDAEHRQAGVLCPRRQGEVEFVLLVVDVVHRIGSGLSVPLRVDIAATGQHESTDAGQCDERVVDHQRGKSGIGDQIDNPVEELIRRDDSWVVSQ</sequence>
<reference evidence="1 2" key="1">
    <citation type="submission" date="2015-01" db="EMBL/GenBank/DDBJ databases">
        <title>Genome sequence of Mycobacterium llatzerense and Mycobacterium immunogenum recovered from brain abscess.</title>
        <authorList>
            <person name="Greninger A.L."/>
            <person name="Langelier C."/>
            <person name="Cunningham G."/>
            <person name="Chiu C.Y."/>
            <person name="Miller S."/>
        </authorList>
    </citation>
    <scope>NUCLEOTIDE SEQUENCE [LARGE SCALE GENOMIC DNA]</scope>
    <source>
        <strain evidence="1 2">CLUC14</strain>
    </source>
</reference>
<keyword evidence="2" id="KW-1185">Reference proteome</keyword>
<gene>
    <name evidence="1" type="ORF">TL10_10210</name>
</gene>
<evidence type="ECO:0000313" key="2">
    <source>
        <dbReference type="Proteomes" id="UP000032221"/>
    </source>
</evidence>
<protein>
    <submittedName>
        <fullName evidence="1">Uncharacterized protein</fullName>
    </submittedName>
</protein>